<feature type="chain" id="PRO_5010743554" description="DUF3857 domain-containing protein" evidence="1">
    <location>
        <begin position="28"/>
        <end position="740"/>
    </location>
</feature>
<name>A0A1V9ESA8_9BACT</name>
<dbReference type="EMBL" id="LVXG01000016">
    <property type="protein sequence ID" value="OQP49029.1"/>
    <property type="molecule type" value="Genomic_DNA"/>
</dbReference>
<dbReference type="AlphaFoldDB" id="A0A1V9ESA8"/>
<comment type="caution">
    <text evidence="2">The sequence shown here is derived from an EMBL/GenBank/DDBJ whole genome shotgun (WGS) entry which is preliminary data.</text>
</comment>
<keyword evidence="1" id="KW-0732">Signal</keyword>
<reference evidence="3" key="1">
    <citation type="submission" date="2016-04" db="EMBL/GenBank/DDBJ databases">
        <authorList>
            <person name="Chen L."/>
            <person name="Zhuang W."/>
            <person name="Wang G."/>
        </authorList>
    </citation>
    <scope>NUCLEOTIDE SEQUENCE [LARGE SCALE GENOMIC DNA]</scope>
    <source>
        <strain evidence="3">17621</strain>
    </source>
</reference>
<feature type="signal peptide" evidence="1">
    <location>
        <begin position="1"/>
        <end position="27"/>
    </location>
</feature>
<organism evidence="2 3">
    <name type="scientific">Niastella yeongjuensis</name>
    <dbReference type="NCBI Taxonomy" id="354355"/>
    <lineage>
        <taxon>Bacteria</taxon>
        <taxon>Pseudomonadati</taxon>
        <taxon>Bacteroidota</taxon>
        <taxon>Chitinophagia</taxon>
        <taxon>Chitinophagales</taxon>
        <taxon>Chitinophagaceae</taxon>
        <taxon>Niastella</taxon>
    </lineage>
</organism>
<protein>
    <recommendedName>
        <fullName evidence="4">DUF3857 domain-containing protein</fullName>
    </recommendedName>
</protein>
<keyword evidence="3" id="KW-1185">Reference proteome</keyword>
<dbReference type="RefSeq" id="WP_081200521.1">
    <property type="nucleotide sequence ID" value="NZ_FOCZ01000008.1"/>
</dbReference>
<evidence type="ECO:0000313" key="3">
    <source>
        <dbReference type="Proteomes" id="UP000192610"/>
    </source>
</evidence>
<dbReference type="Gene3D" id="2.60.120.1130">
    <property type="match status" value="1"/>
</dbReference>
<evidence type="ECO:0000313" key="2">
    <source>
        <dbReference type="EMBL" id="OQP49029.1"/>
    </source>
</evidence>
<proteinExistence type="predicted"/>
<gene>
    <name evidence="2" type="ORF">A4H97_29560</name>
</gene>
<dbReference type="Gene3D" id="2.60.40.3140">
    <property type="match status" value="1"/>
</dbReference>
<dbReference type="STRING" id="354355.SAMN05660816_04409"/>
<accession>A0A1V9ESA8</accession>
<evidence type="ECO:0000256" key="1">
    <source>
        <dbReference type="SAM" id="SignalP"/>
    </source>
</evidence>
<dbReference type="OrthoDB" id="1153981at2"/>
<dbReference type="Proteomes" id="UP000192610">
    <property type="component" value="Unassembled WGS sequence"/>
</dbReference>
<evidence type="ECO:0008006" key="4">
    <source>
        <dbReference type="Google" id="ProtNLM"/>
    </source>
</evidence>
<sequence>MNNNKSHATVAFIIALLCICQTSRTLAQSYIDEDFLDVIEKNASLMLTEQPQVFNNNTTPAKWNNNSAVVIGYSRNILFDRKSSGGFFSRRERSLYFFEKTHFKIRLNDNNAVNAFSEIYFRYGSKEDGFIARITKPGDTAINIDLKNAVGVEGNADIPEYFKSYFDQEVGRSSYQYYKVPVSNLEPGDILEYVTTTKSKLDVTTSGYIEFSPNYEVCNKEYPILYNEIAIETDDKAFFKSLSLNGAPVFKKESTTEGFFRYVFIDKDRDIEKDVNFVSPFLQYPLVKFQVIYSNRDDVKGALVGVKGEVKTGFSKEELARKAWEDYEMVGDQPFSSYYYTTQLYIDQLWSELVKLDGKKMPEQQYIDMAYYLLRNKVVFMRDYLSDKKFAYIFGSLLYQRDIKSDLIITINNNIGQLNQVLFEQEIRYIIKRGDKLYFNLTDYSNPAELEENLLNNEAYIINKPAKKNGIPEIKPFTLPGTNTADNTIEYNISAELLADMKKMQITRTSSYRGIQKSKNISAALKYTTYMLDDYKNYGGADPTEKMKSKQVDEYNNSVRSLKEEYNTQKPEYVKESLEREFNQPVSNVRFTVVNDGRTQKKNILTCKEEFELTDFTRKAGKKYLVNLSGLTGSQLQIKKEERVRKYDIDVRSPKTYTWNIQFKIPAGYTAEGLTELNKKVDNEAGSFICNAKEENGTVNINIIKCYKAKNIPAAKWNDMLAFIDAGYNSTFKYILLKAK</sequence>